<keyword evidence="6 8" id="KW-0472">Membrane</keyword>
<dbReference type="Proteomes" id="UP000268093">
    <property type="component" value="Unassembled WGS sequence"/>
</dbReference>
<dbReference type="InterPro" id="IPR004179">
    <property type="entry name" value="Sec63-dom"/>
</dbReference>
<proteinExistence type="predicted"/>
<dbReference type="GO" id="GO:0031207">
    <property type="term" value="C:Sec62/Sec63 complex"/>
    <property type="evidence" value="ECO:0007669"/>
    <property type="project" value="TreeGrafter"/>
</dbReference>
<dbReference type="SUPFAM" id="SSF46565">
    <property type="entry name" value="Chaperone J-domain"/>
    <property type="match status" value="1"/>
</dbReference>
<dbReference type="CDD" id="cd06257">
    <property type="entry name" value="DnaJ"/>
    <property type="match status" value="1"/>
</dbReference>
<dbReference type="Pfam" id="PF00226">
    <property type="entry name" value="DnaJ"/>
    <property type="match status" value="1"/>
</dbReference>
<dbReference type="Gene3D" id="1.10.287.110">
    <property type="entry name" value="DnaJ domain"/>
    <property type="match status" value="1"/>
</dbReference>
<dbReference type="GO" id="GO:0006614">
    <property type="term" value="P:SRP-dependent cotranslational protein targeting to membrane"/>
    <property type="evidence" value="ECO:0007669"/>
    <property type="project" value="TreeGrafter"/>
</dbReference>
<dbReference type="GO" id="GO:0006620">
    <property type="term" value="P:post-translational protein targeting to endoplasmic reticulum membrane"/>
    <property type="evidence" value="ECO:0007669"/>
    <property type="project" value="TreeGrafter"/>
</dbReference>
<comment type="subcellular location">
    <subcellularLocation>
        <location evidence="1">Endomembrane system</location>
        <topology evidence="1">Multi-pass membrane protein</topology>
    </subcellularLocation>
</comment>
<organism evidence="10 11">
    <name type="scientific">Jimgerdemannia flammicorona</name>
    <dbReference type="NCBI Taxonomy" id="994334"/>
    <lineage>
        <taxon>Eukaryota</taxon>
        <taxon>Fungi</taxon>
        <taxon>Fungi incertae sedis</taxon>
        <taxon>Mucoromycota</taxon>
        <taxon>Mucoromycotina</taxon>
        <taxon>Endogonomycetes</taxon>
        <taxon>Endogonales</taxon>
        <taxon>Endogonaceae</taxon>
        <taxon>Jimgerdemannia</taxon>
    </lineage>
</organism>
<dbReference type="SMART" id="SM00973">
    <property type="entry name" value="Sec63"/>
    <property type="match status" value="1"/>
</dbReference>
<dbReference type="SMART" id="SM00271">
    <property type="entry name" value="DnaJ"/>
    <property type="match status" value="1"/>
</dbReference>
<feature type="non-terminal residue" evidence="10">
    <location>
        <position position="484"/>
    </location>
</feature>
<evidence type="ECO:0000256" key="3">
    <source>
        <dbReference type="ARBA" id="ARBA00022692"/>
    </source>
</evidence>
<protein>
    <submittedName>
        <fullName evidence="10">Sec63 Brl domain-containing protein</fullName>
    </submittedName>
</protein>
<dbReference type="OrthoDB" id="1734229at2759"/>
<dbReference type="SUPFAM" id="SSF158702">
    <property type="entry name" value="Sec63 N-terminal domain-like"/>
    <property type="match status" value="1"/>
</dbReference>
<evidence type="ECO:0000313" key="10">
    <source>
        <dbReference type="EMBL" id="RUO95958.1"/>
    </source>
</evidence>
<feature type="non-terminal residue" evidence="10">
    <location>
        <position position="1"/>
    </location>
</feature>
<evidence type="ECO:0000313" key="11">
    <source>
        <dbReference type="Proteomes" id="UP000268093"/>
    </source>
</evidence>
<dbReference type="AlphaFoldDB" id="A0A432ZZR1"/>
<keyword evidence="4" id="KW-0653">Protein transport</keyword>
<evidence type="ECO:0000256" key="4">
    <source>
        <dbReference type="ARBA" id="ARBA00022927"/>
    </source>
</evidence>
<evidence type="ECO:0000256" key="5">
    <source>
        <dbReference type="ARBA" id="ARBA00022989"/>
    </source>
</evidence>
<accession>A0A432ZZR1</accession>
<evidence type="ECO:0000256" key="6">
    <source>
        <dbReference type="ARBA" id="ARBA00023136"/>
    </source>
</evidence>
<dbReference type="Gene3D" id="1.10.3380.10">
    <property type="entry name" value="Sec63 N-terminal domain-like domain"/>
    <property type="match status" value="1"/>
</dbReference>
<feature type="domain" description="J" evidence="9">
    <location>
        <begin position="5"/>
        <end position="74"/>
    </location>
</feature>
<comment type="caution">
    <text evidence="10">The sequence shown here is derived from an EMBL/GenBank/DDBJ whole genome shotgun (WGS) entry which is preliminary data.</text>
</comment>
<feature type="transmembrane region" description="Helical" evidence="8">
    <location>
        <begin position="98"/>
        <end position="122"/>
    </location>
</feature>
<evidence type="ECO:0000256" key="2">
    <source>
        <dbReference type="ARBA" id="ARBA00022448"/>
    </source>
</evidence>
<evidence type="ECO:0000256" key="7">
    <source>
        <dbReference type="SAM" id="MobiDB-lite"/>
    </source>
</evidence>
<dbReference type="Gene3D" id="1.10.150.20">
    <property type="entry name" value="5' to 3' exonuclease, C-terminal subdomain"/>
    <property type="match status" value="1"/>
</dbReference>
<gene>
    <name evidence="10" type="ORF">BC936DRAFT_142888</name>
</gene>
<dbReference type="Pfam" id="PF02889">
    <property type="entry name" value="Sec63"/>
    <property type="match status" value="1"/>
</dbReference>
<sequence length="484" mass="55471">KKKNSCCLIFSYLDLQGTPLDVIKKTFKIRSLIYHPDKAPDDKRAEYMTIFVDISKAYKVLTDEDTRKNYEEYGHPDGKQAFSMGIALPKWVVEGSNAIWVMSVYALIFGAGLPYFIARWWYSSRRYTKDKILNETMANYFRELKESSTIKNLIDILSTSVEFRDEVEYRPSDAKSLQPVTASIKEELESRFSDRFEKSKKYTAPYCHKACVLIYAQLLRVDVPDGHLLRGVFECWGLGQYPIWIFGTDFSRRSCGVREPIILNCDCVLSNPDKYVIVRKSIHLLNGMLQISLTRQWLGVSLLIMELSQQLVQAIYHKESALMQLPHLTPDILRQYYRQKRRHMRSIAQLMDLPEQDRKQLLKSLSSSQYLDVLEVAKKYPQLEVAKAKFRVAGDKIVTPGSIITFVLKLRAAQPGTAKANDVADKENVDPDNEEPVVGEAKEEEEEEEEEALDAVDTLLGGKKAEDEEPTEKSHDAHAPYFPG</sequence>
<dbReference type="GO" id="GO:0008320">
    <property type="term" value="F:protein transmembrane transporter activity"/>
    <property type="evidence" value="ECO:0007669"/>
    <property type="project" value="TreeGrafter"/>
</dbReference>
<dbReference type="PANTHER" id="PTHR24075">
    <property type="entry name" value="SEC63 DOMAIN-CONTAINING"/>
    <property type="match status" value="1"/>
</dbReference>
<dbReference type="GO" id="GO:0003723">
    <property type="term" value="F:RNA binding"/>
    <property type="evidence" value="ECO:0007669"/>
    <property type="project" value="TreeGrafter"/>
</dbReference>
<name>A0A432ZZR1_9FUNG</name>
<feature type="compositionally biased region" description="Acidic residues" evidence="7">
    <location>
        <begin position="430"/>
        <end position="454"/>
    </location>
</feature>
<keyword evidence="3 8" id="KW-0812">Transmembrane</keyword>
<reference evidence="10 11" key="1">
    <citation type="journal article" date="2018" name="New Phytol.">
        <title>Phylogenomics of Endogonaceae and evolution of mycorrhizas within Mucoromycota.</title>
        <authorList>
            <person name="Chang Y."/>
            <person name="Desiro A."/>
            <person name="Na H."/>
            <person name="Sandor L."/>
            <person name="Lipzen A."/>
            <person name="Clum A."/>
            <person name="Barry K."/>
            <person name="Grigoriev I.V."/>
            <person name="Martin F.M."/>
            <person name="Stajich J.E."/>
            <person name="Smith M.E."/>
            <person name="Bonito G."/>
            <person name="Spatafora J.W."/>
        </authorList>
    </citation>
    <scope>NUCLEOTIDE SEQUENCE [LARGE SCALE GENOMIC DNA]</scope>
    <source>
        <strain evidence="10 11">GMNB39</strain>
    </source>
</reference>
<evidence type="ECO:0000256" key="1">
    <source>
        <dbReference type="ARBA" id="ARBA00004127"/>
    </source>
</evidence>
<dbReference type="PRINTS" id="PR00625">
    <property type="entry name" value="JDOMAIN"/>
</dbReference>
<keyword evidence="5 8" id="KW-1133">Transmembrane helix</keyword>
<feature type="compositionally biased region" description="Basic and acidic residues" evidence="7">
    <location>
        <begin position="463"/>
        <end position="478"/>
    </location>
</feature>
<dbReference type="InterPro" id="IPR001623">
    <property type="entry name" value="DnaJ_domain"/>
</dbReference>
<keyword evidence="2" id="KW-0813">Transport</keyword>
<evidence type="ECO:0000259" key="9">
    <source>
        <dbReference type="PROSITE" id="PS50076"/>
    </source>
</evidence>
<keyword evidence="11" id="KW-1185">Reference proteome</keyword>
<evidence type="ECO:0000256" key="8">
    <source>
        <dbReference type="SAM" id="Phobius"/>
    </source>
</evidence>
<dbReference type="PROSITE" id="PS50076">
    <property type="entry name" value="DNAJ_2"/>
    <property type="match status" value="1"/>
</dbReference>
<dbReference type="PANTHER" id="PTHR24075:SF0">
    <property type="entry name" value="TRANSLOCATION PROTEIN SEC63 HOMOLOG"/>
    <property type="match status" value="1"/>
</dbReference>
<feature type="region of interest" description="Disordered" evidence="7">
    <location>
        <begin position="417"/>
        <end position="484"/>
    </location>
</feature>
<dbReference type="InterPro" id="IPR036869">
    <property type="entry name" value="J_dom_sf"/>
</dbReference>
<dbReference type="EMBL" id="RBNI01024481">
    <property type="protein sequence ID" value="RUO95958.1"/>
    <property type="molecule type" value="Genomic_DNA"/>
</dbReference>